<dbReference type="AlphaFoldDB" id="A0A8H6HUQ4"/>
<evidence type="ECO:0000313" key="2">
    <source>
        <dbReference type="Proteomes" id="UP000521943"/>
    </source>
</evidence>
<protein>
    <submittedName>
        <fullName evidence="1">Uncharacterized protein</fullName>
    </submittedName>
</protein>
<reference evidence="1 2" key="1">
    <citation type="submission" date="2020-07" db="EMBL/GenBank/DDBJ databases">
        <title>Comparative genomics of pyrophilous fungi reveals a link between fire events and developmental genes.</title>
        <authorList>
            <consortium name="DOE Joint Genome Institute"/>
            <person name="Steindorff A.S."/>
            <person name="Carver A."/>
            <person name="Calhoun S."/>
            <person name="Stillman K."/>
            <person name="Liu H."/>
            <person name="Lipzen A."/>
            <person name="Pangilinan J."/>
            <person name="Labutti K."/>
            <person name="Bruns T.D."/>
            <person name="Grigoriev I.V."/>
        </authorList>
    </citation>
    <scope>NUCLEOTIDE SEQUENCE [LARGE SCALE GENOMIC DNA]</scope>
    <source>
        <strain evidence="1 2">CBS 144469</strain>
    </source>
</reference>
<organism evidence="1 2">
    <name type="scientific">Ephemerocybe angulata</name>
    <dbReference type="NCBI Taxonomy" id="980116"/>
    <lineage>
        <taxon>Eukaryota</taxon>
        <taxon>Fungi</taxon>
        <taxon>Dikarya</taxon>
        <taxon>Basidiomycota</taxon>
        <taxon>Agaricomycotina</taxon>
        <taxon>Agaricomycetes</taxon>
        <taxon>Agaricomycetidae</taxon>
        <taxon>Agaricales</taxon>
        <taxon>Agaricineae</taxon>
        <taxon>Psathyrellaceae</taxon>
        <taxon>Ephemerocybe</taxon>
    </lineage>
</organism>
<dbReference type="OrthoDB" id="2748701at2759"/>
<gene>
    <name evidence="1" type="ORF">DFP72DRAFT_814417</name>
</gene>
<dbReference type="Proteomes" id="UP000521943">
    <property type="component" value="Unassembled WGS sequence"/>
</dbReference>
<evidence type="ECO:0000313" key="1">
    <source>
        <dbReference type="EMBL" id="KAF6752969.1"/>
    </source>
</evidence>
<accession>A0A8H6HUQ4</accession>
<comment type="caution">
    <text evidence="1">The sequence shown here is derived from an EMBL/GenBank/DDBJ whole genome shotgun (WGS) entry which is preliminary data.</text>
</comment>
<dbReference type="EMBL" id="JACGCI010000041">
    <property type="protein sequence ID" value="KAF6752969.1"/>
    <property type="molecule type" value="Genomic_DNA"/>
</dbReference>
<keyword evidence="2" id="KW-1185">Reference proteome</keyword>
<proteinExistence type="predicted"/>
<name>A0A8H6HUQ4_9AGAR</name>
<sequence length="348" mass="39728">MLPLELWVHICFFACNGDDGTTGRSLSFVSHTIRTASEDFRLRTIAVRGELQIARFAQYLESVDVKRRKVENLYITTWAPGSRRSSDYGGYASAQSEQALIDLYRPGICDRTPGPEPEDILEDREELLCHAISRILRAVAETVLIAHIKLDAYRDFIFFPVKFERLEELTILGPFECSYMAYIPHLPANPTLRRLKLNYVALYHDTTLLDSIAACAPNLTHLYFQLSNPYQRGVIEQLQKILCPQKTTDQRPGQFLMSLKMLQLHPGQKSPPGMCGTGYATIALAKRDLYNYCISEPRIVLRNHPPFLYRSTHSAAEEREAMDEWMDRVEGGLGCWDDSDRMKSPFTP</sequence>